<evidence type="ECO:0000259" key="3">
    <source>
        <dbReference type="SMART" id="SM00563"/>
    </source>
</evidence>
<keyword evidence="2" id="KW-0012">Acyltransferase</keyword>
<dbReference type="GO" id="GO:0003841">
    <property type="term" value="F:1-acylglycerol-3-phosphate O-acyltransferase activity"/>
    <property type="evidence" value="ECO:0007669"/>
    <property type="project" value="TreeGrafter"/>
</dbReference>
<name>A0A382A9Z6_9ZZZZ</name>
<dbReference type="SMART" id="SM00563">
    <property type="entry name" value="PlsC"/>
    <property type="match status" value="1"/>
</dbReference>
<accession>A0A382A9Z6</accession>
<dbReference type="Pfam" id="PF01553">
    <property type="entry name" value="Acyltransferase"/>
    <property type="match status" value="1"/>
</dbReference>
<sequence>MNLFANYQVIGKENIPPMGPLIVVSNHLSYIDPSILSHAVKRRLNFLAKSSLFTGFPVSQMLYAYGAHPLNRQGADIGAVRWAKEKLSRDGTLVIFPEGTRSNGKMIRGKQGVARIIQMTGSPILPVGITGTQNLQSLLRVVNPTGDIKVNIGSPFSLPSIEGKISTDVMQTMTDMIMARIASLIPNEYRGVYKTSDSNSQNPLGNKICVE</sequence>
<dbReference type="PANTHER" id="PTHR10434">
    <property type="entry name" value="1-ACYL-SN-GLYCEROL-3-PHOSPHATE ACYLTRANSFERASE"/>
    <property type="match status" value="1"/>
</dbReference>
<evidence type="ECO:0000313" key="4">
    <source>
        <dbReference type="EMBL" id="SVA98219.1"/>
    </source>
</evidence>
<evidence type="ECO:0000256" key="2">
    <source>
        <dbReference type="ARBA" id="ARBA00023315"/>
    </source>
</evidence>
<keyword evidence="1" id="KW-0808">Transferase</keyword>
<proteinExistence type="predicted"/>
<protein>
    <recommendedName>
        <fullName evidence="3">Phospholipid/glycerol acyltransferase domain-containing protein</fullName>
    </recommendedName>
</protein>
<dbReference type="EMBL" id="UINC01024494">
    <property type="protein sequence ID" value="SVA98219.1"/>
    <property type="molecule type" value="Genomic_DNA"/>
</dbReference>
<dbReference type="SUPFAM" id="SSF69593">
    <property type="entry name" value="Glycerol-3-phosphate (1)-acyltransferase"/>
    <property type="match status" value="1"/>
</dbReference>
<organism evidence="4">
    <name type="scientific">marine metagenome</name>
    <dbReference type="NCBI Taxonomy" id="408172"/>
    <lineage>
        <taxon>unclassified sequences</taxon>
        <taxon>metagenomes</taxon>
        <taxon>ecological metagenomes</taxon>
    </lineage>
</organism>
<dbReference type="AlphaFoldDB" id="A0A382A9Z6"/>
<gene>
    <name evidence="4" type="ORF">METZ01_LOCUS151073</name>
</gene>
<dbReference type="GO" id="GO:0006654">
    <property type="term" value="P:phosphatidic acid biosynthetic process"/>
    <property type="evidence" value="ECO:0007669"/>
    <property type="project" value="TreeGrafter"/>
</dbReference>
<reference evidence="4" key="1">
    <citation type="submission" date="2018-05" db="EMBL/GenBank/DDBJ databases">
        <authorList>
            <person name="Lanie J.A."/>
            <person name="Ng W.-L."/>
            <person name="Kazmierczak K.M."/>
            <person name="Andrzejewski T.M."/>
            <person name="Davidsen T.M."/>
            <person name="Wayne K.J."/>
            <person name="Tettelin H."/>
            <person name="Glass J.I."/>
            <person name="Rusch D."/>
            <person name="Podicherti R."/>
            <person name="Tsui H.-C.T."/>
            <person name="Winkler M.E."/>
        </authorList>
    </citation>
    <scope>NUCLEOTIDE SEQUENCE</scope>
</reference>
<dbReference type="CDD" id="cd07989">
    <property type="entry name" value="LPLAT_AGPAT-like"/>
    <property type="match status" value="1"/>
</dbReference>
<dbReference type="InterPro" id="IPR002123">
    <property type="entry name" value="Plipid/glycerol_acylTrfase"/>
</dbReference>
<dbReference type="PANTHER" id="PTHR10434:SF40">
    <property type="entry name" value="1-ACYL-SN-GLYCEROL-3-PHOSPHATE ACYLTRANSFERASE"/>
    <property type="match status" value="1"/>
</dbReference>
<evidence type="ECO:0000256" key="1">
    <source>
        <dbReference type="ARBA" id="ARBA00022679"/>
    </source>
</evidence>
<feature type="domain" description="Phospholipid/glycerol acyltransferase" evidence="3">
    <location>
        <begin position="21"/>
        <end position="132"/>
    </location>
</feature>